<dbReference type="PANTHER" id="PTHR34039">
    <property type="entry name" value="UPF0102 PROTEIN YRAN"/>
    <property type="match status" value="1"/>
</dbReference>
<dbReference type="Gene3D" id="3.40.1350.10">
    <property type="match status" value="1"/>
</dbReference>
<dbReference type="PANTHER" id="PTHR34039:SF1">
    <property type="entry name" value="UPF0102 PROTEIN YRAN"/>
    <property type="match status" value="1"/>
</dbReference>
<sequence length="119" mass="13557">MDRKTIGAKGESVAARYLIEKGYKIIERNWGSKWGEIDLIAASGVIPEVYVFVEVKTKVGEDFGTPEEMINRRKLAQIQKMASAYDSAKNKPKRLDVVAVVLDYTLKPTRVDHYENVYF</sequence>
<protein>
    <recommendedName>
        <fullName evidence="2">UPF0102 protein A2975_00050</fullName>
    </recommendedName>
</protein>
<dbReference type="InterPro" id="IPR011856">
    <property type="entry name" value="tRNA_endonuc-like_dom_sf"/>
</dbReference>
<comment type="caution">
    <text evidence="3">The sequence shown here is derived from an EMBL/GenBank/DDBJ whole genome shotgun (WGS) entry which is preliminary data.</text>
</comment>
<proteinExistence type="inferred from homology"/>
<evidence type="ECO:0000313" key="4">
    <source>
        <dbReference type="Proteomes" id="UP000178429"/>
    </source>
</evidence>
<reference evidence="3 4" key="1">
    <citation type="journal article" date="2016" name="Nat. Commun.">
        <title>Thousands of microbial genomes shed light on interconnected biogeochemical processes in an aquifer system.</title>
        <authorList>
            <person name="Anantharaman K."/>
            <person name="Brown C.T."/>
            <person name="Hug L.A."/>
            <person name="Sharon I."/>
            <person name="Castelle C.J."/>
            <person name="Probst A.J."/>
            <person name="Thomas B.C."/>
            <person name="Singh A."/>
            <person name="Wilkins M.J."/>
            <person name="Karaoz U."/>
            <person name="Brodie E.L."/>
            <person name="Williams K.H."/>
            <person name="Hubbard S.S."/>
            <person name="Banfield J.F."/>
        </authorList>
    </citation>
    <scope>NUCLEOTIDE SEQUENCE [LARGE SCALE GENOMIC DNA]</scope>
</reference>
<accession>A0A1F8C2M9</accession>
<comment type="similarity">
    <text evidence="1 2">Belongs to the UPF0102 family.</text>
</comment>
<evidence type="ECO:0000256" key="2">
    <source>
        <dbReference type="HAMAP-Rule" id="MF_00048"/>
    </source>
</evidence>
<dbReference type="AlphaFoldDB" id="A0A1F8C2M9"/>
<dbReference type="HAMAP" id="MF_00048">
    <property type="entry name" value="UPF0102"/>
    <property type="match status" value="1"/>
</dbReference>
<organism evidence="3 4">
    <name type="scientific">Candidatus Woesebacteria bacterium RIFCSPLOWO2_01_FULL_44_14</name>
    <dbReference type="NCBI Taxonomy" id="1802525"/>
    <lineage>
        <taxon>Bacteria</taxon>
        <taxon>Candidatus Woeseibacteriota</taxon>
    </lineage>
</organism>
<evidence type="ECO:0000256" key="1">
    <source>
        <dbReference type="ARBA" id="ARBA00006738"/>
    </source>
</evidence>
<dbReference type="GO" id="GO:0003676">
    <property type="term" value="F:nucleic acid binding"/>
    <property type="evidence" value="ECO:0007669"/>
    <property type="project" value="InterPro"/>
</dbReference>
<gene>
    <name evidence="3" type="ORF">A2975_00050</name>
</gene>
<evidence type="ECO:0000313" key="3">
    <source>
        <dbReference type="EMBL" id="OGM70591.1"/>
    </source>
</evidence>
<dbReference type="Proteomes" id="UP000178429">
    <property type="component" value="Unassembled WGS sequence"/>
</dbReference>
<name>A0A1F8C2M9_9BACT</name>
<dbReference type="SUPFAM" id="SSF52980">
    <property type="entry name" value="Restriction endonuclease-like"/>
    <property type="match status" value="1"/>
</dbReference>
<dbReference type="Pfam" id="PF02021">
    <property type="entry name" value="UPF0102"/>
    <property type="match status" value="1"/>
</dbReference>
<dbReference type="STRING" id="1802525.A2975_00050"/>
<dbReference type="CDD" id="cd20736">
    <property type="entry name" value="PoNe_Nuclease"/>
    <property type="match status" value="1"/>
</dbReference>
<dbReference type="InterPro" id="IPR003509">
    <property type="entry name" value="UPF0102_YraN-like"/>
</dbReference>
<dbReference type="InterPro" id="IPR011335">
    <property type="entry name" value="Restrct_endonuc-II-like"/>
</dbReference>
<dbReference type="EMBL" id="MGHL01000003">
    <property type="protein sequence ID" value="OGM70591.1"/>
    <property type="molecule type" value="Genomic_DNA"/>
</dbReference>